<keyword evidence="1" id="KW-0472">Membrane</keyword>
<reference evidence="2" key="1">
    <citation type="submission" date="2024-04" db="UniProtKB">
        <authorList>
            <consortium name="EnsemblMetazoa"/>
        </authorList>
    </citation>
    <scope>IDENTIFICATION</scope>
    <source>
        <strain evidence="2">EBRO</strain>
    </source>
</reference>
<keyword evidence="3" id="KW-1185">Reference proteome</keyword>
<evidence type="ECO:0000313" key="3">
    <source>
        <dbReference type="Proteomes" id="UP000075880"/>
    </source>
</evidence>
<accession>A0AAG5DTF7</accession>
<sequence>MLENVAIVWKSVKQASVSVITVVFLRLSNVVVQLLVGFV</sequence>
<protein>
    <submittedName>
        <fullName evidence="2">Uncharacterized protein</fullName>
    </submittedName>
</protein>
<evidence type="ECO:0000313" key="2">
    <source>
        <dbReference type="EnsemblMetazoa" id="ENSAATROPP013918"/>
    </source>
</evidence>
<name>A0AAG5DTF7_ANOAO</name>
<keyword evidence="1" id="KW-0812">Transmembrane</keyword>
<proteinExistence type="predicted"/>
<keyword evidence="1" id="KW-1133">Transmembrane helix</keyword>
<feature type="transmembrane region" description="Helical" evidence="1">
    <location>
        <begin position="15"/>
        <end position="38"/>
    </location>
</feature>
<dbReference type="EnsemblMetazoa" id="ENSAATROPT015795">
    <property type="protein sequence ID" value="ENSAATROPP013918"/>
    <property type="gene ID" value="ENSAATROPG012913"/>
</dbReference>
<evidence type="ECO:0000256" key="1">
    <source>
        <dbReference type="SAM" id="Phobius"/>
    </source>
</evidence>
<dbReference type="AlphaFoldDB" id="A0AAG5DTF7"/>
<organism evidence="2 3">
    <name type="scientific">Anopheles atroparvus</name>
    <name type="common">European mosquito</name>
    <dbReference type="NCBI Taxonomy" id="41427"/>
    <lineage>
        <taxon>Eukaryota</taxon>
        <taxon>Metazoa</taxon>
        <taxon>Ecdysozoa</taxon>
        <taxon>Arthropoda</taxon>
        <taxon>Hexapoda</taxon>
        <taxon>Insecta</taxon>
        <taxon>Pterygota</taxon>
        <taxon>Neoptera</taxon>
        <taxon>Endopterygota</taxon>
        <taxon>Diptera</taxon>
        <taxon>Nematocera</taxon>
        <taxon>Culicoidea</taxon>
        <taxon>Culicidae</taxon>
        <taxon>Anophelinae</taxon>
        <taxon>Anopheles</taxon>
    </lineage>
</organism>
<dbReference type="Proteomes" id="UP000075880">
    <property type="component" value="Unassembled WGS sequence"/>
</dbReference>